<dbReference type="Proteomes" id="UP000297280">
    <property type="component" value="Unassembled WGS sequence"/>
</dbReference>
<dbReference type="PANTHER" id="PTHR45737">
    <property type="entry name" value="VON WILLEBRAND FACTOR A DOMAIN-CONTAINING PROTEIN 5A"/>
    <property type="match status" value="1"/>
</dbReference>
<keyword evidence="2" id="KW-1185">Reference proteome</keyword>
<evidence type="ECO:0000313" key="2">
    <source>
        <dbReference type="Proteomes" id="UP000297280"/>
    </source>
</evidence>
<organism evidence="1 2">
    <name type="scientific">Botrytis porri</name>
    <dbReference type="NCBI Taxonomy" id="87229"/>
    <lineage>
        <taxon>Eukaryota</taxon>
        <taxon>Fungi</taxon>
        <taxon>Dikarya</taxon>
        <taxon>Ascomycota</taxon>
        <taxon>Pezizomycotina</taxon>
        <taxon>Leotiomycetes</taxon>
        <taxon>Helotiales</taxon>
        <taxon>Sclerotiniaceae</taxon>
        <taxon>Botrytis</taxon>
    </lineage>
</organism>
<dbReference type="AlphaFoldDB" id="A0A4Z1KD13"/>
<gene>
    <name evidence="1" type="ORF">BPOR_0927g00050</name>
</gene>
<dbReference type="EMBL" id="PQXO01000921">
    <property type="protein sequence ID" value="TGO82082.1"/>
    <property type="molecule type" value="Genomic_DNA"/>
</dbReference>
<reference evidence="1 2" key="1">
    <citation type="submission" date="2017-12" db="EMBL/GenBank/DDBJ databases">
        <title>Comparative genomics of Botrytis spp.</title>
        <authorList>
            <person name="Valero-Jimenez C.A."/>
            <person name="Tapia P."/>
            <person name="Veloso J."/>
            <person name="Silva-Moreno E."/>
            <person name="Staats M."/>
            <person name="Valdes J.H."/>
            <person name="Van Kan J.A.L."/>
        </authorList>
    </citation>
    <scope>NUCLEOTIDE SEQUENCE [LARGE SCALE GENOMIC DNA]</scope>
    <source>
        <strain evidence="1 2">MUCL3349</strain>
    </source>
</reference>
<comment type="caution">
    <text evidence="1">The sequence shown here is derived from an EMBL/GenBank/DDBJ whole genome shotgun (WGS) entry which is preliminary data.</text>
</comment>
<evidence type="ECO:0000313" key="1">
    <source>
        <dbReference type="EMBL" id="TGO82082.1"/>
    </source>
</evidence>
<name>A0A4Z1KD13_9HELO</name>
<dbReference type="STRING" id="87229.A0A4Z1KD13"/>
<protein>
    <submittedName>
        <fullName evidence="1">Uncharacterized protein</fullName>
    </submittedName>
</protein>
<dbReference type="PANTHER" id="PTHR45737:SF6">
    <property type="entry name" value="VON WILLEBRAND FACTOR A DOMAIN-CONTAINING PROTEIN 5A"/>
    <property type="match status" value="1"/>
</dbReference>
<proteinExistence type="predicted"/>
<accession>A0A4Z1KD13</accession>
<sequence length="355" mass="39614">MYAEWRTVRHKCHPHREVLSPYIGDTVFDFKYNESVGFKLINEMTNKTEVVQSEYEELNTSSSAIPSSNGIDADTLKNFYPQIIQVPIGLFVNTRTTAYSLECPSTTQRNPTSIAICHPTSYGPPVLEIPLQVPKEKSATIHQLAAREAILDIEESRGWIYSPTTSETQTLAEKETIRLGEAFQIMNEWCSFVAVRSSDEGSLNEKPFQPSPSDANLSTIILPKTPPPKLDSAAMLNALKNNRPNTDERTIGGHRRQAFMEPPPVRPRIQSIPDDMQFRCLSDTSDTIVLPLTVNKPSPVNPRLQPSQDNTKLRPSSGVKIFTLPIITLPVPVVYSLYNPILVPALIDLQSFDGP</sequence>